<evidence type="ECO:0000256" key="1">
    <source>
        <dbReference type="SAM" id="MobiDB-lite"/>
    </source>
</evidence>
<accession>A0ABS3KK70</accession>
<dbReference type="EMBL" id="JACTNF010000073">
    <property type="protein sequence ID" value="MBO1077345.1"/>
    <property type="molecule type" value="Genomic_DNA"/>
</dbReference>
<evidence type="ECO:0000313" key="2">
    <source>
        <dbReference type="EMBL" id="MBO1077345.1"/>
    </source>
</evidence>
<comment type="caution">
    <text evidence="2">The sequence shown here is derived from an EMBL/GenBank/DDBJ whole genome shotgun (WGS) entry which is preliminary data.</text>
</comment>
<feature type="region of interest" description="Disordered" evidence="1">
    <location>
        <begin position="1"/>
        <end position="22"/>
    </location>
</feature>
<gene>
    <name evidence="2" type="ORF">IAI60_22420</name>
</gene>
<dbReference type="RefSeq" id="WP_207451504.1">
    <property type="nucleotide sequence ID" value="NZ_CP061092.1"/>
</dbReference>
<name>A0ABS3KK70_9PROT</name>
<keyword evidence="3" id="KW-1185">Reference proteome</keyword>
<organism evidence="2 3">
    <name type="scientific">Roseomonas marmotae</name>
    <dbReference type="NCBI Taxonomy" id="2768161"/>
    <lineage>
        <taxon>Bacteria</taxon>
        <taxon>Pseudomonadati</taxon>
        <taxon>Pseudomonadota</taxon>
        <taxon>Alphaproteobacteria</taxon>
        <taxon>Acetobacterales</taxon>
        <taxon>Roseomonadaceae</taxon>
        <taxon>Roseomonas</taxon>
    </lineage>
</organism>
<reference evidence="2 3" key="1">
    <citation type="submission" date="2020-09" db="EMBL/GenBank/DDBJ databases">
        <title>Roseomonas.</title>
        <authorList>
            <person name="Zhu W."/>
        </authorList>
    </citation>
    <scope>NUCLEOTIDE SEQUENCE [LARGE SCALE GENOMIC DNA]</scope>
    <source>
        <strain evidence="2 3">1311</strain>
    </source>
</reference>
<dbReference type="Proteomes" id="UP001518990">
    <property type="component" value="Unassembled WGS sequence"/>
</dbReference>
<evidence type="ECO:0000313" key="3">
    <source>
        <dbReference type="Proteomes" id="UP001518990"/>
    </source>
</evidence>
<proteinExistence type="predicted"/>
<sequence>MASPGQGHAAGSARNDKPSLNAIGASSRTYNRCAAVLAEAVGIEQSSGQGHRSDFEMAVLRARQRLEVEVKHRLTEGDSAPNQILQFMRWTAERLADAGEETVTRDIFTREVIHDLASAVCW</sequence>
<protein>
    <submittedName>
        <fullName evidence="2">Uncharacterized protein</fullName>
    </submittedName>
</protein>